<dbReference type="PANTHER" id="PTHR45453">
    <property type="entry name" value="PHOSPHATE REGULON SENSOR PROTEIN PHOR"/>
    <property type="match status" value="1"/>
</dbReference>
<dbReference type="RefSeq" id="WP_282839210.1">
    <property type="nucleotide sequence ID" value="NZ_JASCXW010000010.1"/>
</dbReference>
<protein>
    <recommendedName>
        <fullName evidence="2">histidine kinase</fullName>
        <ecNumber evidence="2">2.7.13.3</ecNumber>
    </recommendedName>
</protein>
<feature type="transmembrane region" description="Helical" evidence="7">
    <location>
        <begin position="15"/>
        <end position="37"/>
    </location>
</feature>
<dbReference type="GO" id="GO:0004721">
    <property type="term" value="F:phosphoprotein phosphatase activity"/>
    <property type="evidence" value="ECO:0007669"/>
    <property type="project" value="TreeGrafter"/>
</dbReference>
<evidence type="ECO:0000313" key="10">
    <source>
        <dbReference type="Proteomes" id="UP001431532"/>
    </source>
</evidence>
<dbReference type="InterPro" id="IPR004358">
    <property type="entry name" value="Sig_transdc_His_kin-like_C"/>
</dbReference>
<dbReference type="GO" id="GO:0000155">
    <property type="term" value="F:phosphorelay sensor kinase activity"/>
    <property type="evidence" value="ECO:0007669"/>
    <property type="project" value="InterPro"/>
</dbReference>
<proteinExistence type="predicted"/>
<evidence type="ECO:0000256" key="2">
    <source>
        <dbReference type="ARBA" id="ARBA00012438"/>
    </source>
</evidence>
<dbReference type="InterPro" id="IPR050351">
    <property type="entry name" value="BphY/WalK/GraS-like"/>
</dbReference>
<dbReference type="SMART" id="SM00387">
    <property type="entry name" value="HATPase_c"/>
    <property type="match status" value="1"/>
</dbReference>
<comment type="catalytic activity">
    <reaction evidence="1">
        <text>ATP + protein L-histidine = ADP + protein N-phospho-L-histidine.</text>
        <dbReference type="EC" id="2.7.13.3"/>
    </reaction>
</comment>
<keyword evidence="7" id="KW-0472">Membrane</keyword>
<dbReference type="Gene3D" id="1.10.287.130">
    <property type="match status" value="1"/>
</dbReference>
<name>A0AAW6U787_9MOLU</name>
<accession>A0AAW6U787</accession>
<dbReference type="GO" id="GO:0005886">
    <property type="term" value="C:plasma membrane"/>
    <property type="evidence" value="ECO:0007669"/>
    <property type="project" value="TreeGrafter"/>
</dbReference>
<dbReference type="EC" id="2.7.13.3" evidence="2"/>
<sequence length="413" mass="47479">MISFNTFFKQKMTRFFIIVFSSLLIIFNVGFFVFSIIQYNRQIERQEDSFIEMMGHLIVLESIDASITYVEHYDHTHGVSVIYYNTDNQVLYQSEQIPNHLNRLQIKDSSDNILGEVVLDYQKSVVGKELTVGLVSFNLFSLIIFLIGIIILYKYINSQYKFIVDDMNNIGKGNSVFKFSDIENIHDRYIEALESEKEIKNIQEHYVKVLAHDVKTPLTVIKAYLDGIQSKRIQFDSRINQDMLNEVKVIEKLIPQLMVTSLKQVSVEQDIAIPIKATLSKLEDVFNTKGIKVKQNIESFIIQISTIDIVRLLEHLVFNAFYYSDFGGEINISLDKKTSQLIVEDFGIGMSEETLKHIYNGPYRDSKAKQYHQTGSGVGLQIVFNIVKKIGAMIKIDSEESKGTKVTITFSNH</sequence>
<keyword evidence="6" id="KW-0902">Two-component regulatory system</keyword>
<evidence type="ECO:0000256" key="4">
    <source>
        <dbReference type="ARBA" id="ARBA00022679"/>
    </source>
</evidence>
<reference evidence="9" key="1">
    <citation type="submission" date="2023-05" db="EMBL/GenBank/DDBJ databases">
        <title>Mariniplasma microaerophilum sp. nov., a novel anaerobic mollicute isolated from terrestrial mud volcano, Taman Peninsula, Russia.</title>
        <authorList>
            <person name="Khomyakova M.A."/>
            <person name="Merkel A.Y."/>
            <person name="Slobodkin A.I."/>
        </authorList>
    </citation>
    <scope>NUCLEOTIDE SEQUENCE</scope>
    <source>
        <strain evidence="9">M4Ah</strain>
    </source>
</reference>
<dbReference type="InterPro" id="IPR003594">
    <property type="entry name" value="HATPase_dom"/>
</dbReference>
<dbReference type="PROSITE" id="PS50109">
    <property type="entry name" value="HIS_KIN"/>
    <property type="match status" value="1"/>
</dbReference>
<keyword evidence="7" id="KW-0812">Transmembrane</keyword>
<dbReference type="AlphaFoldDB" id="A0AAW6U787"/>
<dbReference type="InterPro" id="IPR005467">
    <property type="entry name" value="His_kinase_dom"/>
</dbReference>
<dbReference type="Proteomes" id="UP001431532">
    <property type="component" value="Unassembled WGS sequence"/>
</dbReference>
<keyword evidence="4" id="KW-0808">Transferase</keyword>
<evidence type="ECO:0000256" key="3">
    <source>
        <dbReference type="ARBA" id="ARBA00022553"/>
    </source>
</evidence>
<dbReference type="Gene3D" id="3.30.565.10">
    <property type="entry name" value="Histidine kinase-like ATPase, C-terminal domain"/>
    <property type="match status" value="1"/>
</dbReference>
<dbReference type="Pfam" id="PF02518">
    <property type="entry name" value="HATPase_c"/>
    <property type="match status" value="1"/>
</dbReference>
<dbReference type="SUPFAM" id="SSF47384">
    <property type="entry name" value="Homodimeric domain of signal transducing histidine kinase"/>
    <property type="match status" value="1"/>
</dbReference>
<dbReference type="InterPro" id="IPR003661">
    <property type="entry name" value="HisK_dim/P_dom"/>
</dbReference>
<dbReference type="PRINTS" id="PR00344">
    <property type="entry name" value="BCTRLSENSOR"/>
</dbReference>
<dbReference type="PANTHER" id="PTHR45453:SF1">
    <property type="entry name" value="PHOSPHATE REGULON SENSOR PROTEIN PHOR"/>
    <property type="match status" value="1"/>
</dbReference>
<feature type="domain" description="Histidine kinase" evidence="8">
    <location>
        <begin position="209"/>
        <end position="413"/>
    </location>
</feature>
<keyword evidence="7" id="KW-1133">Transmembrane helix</keyword>
<evidence type="ECO:0000256" key="6">
    <source>
        <dbReference type="ARBA" id="ARBA00023012"/>
    </source>
</evidence>
<keyword evidence="10" id="KW-1185">Reference proteome</keyword>
<dbReference type="CDD" id="cd00082">
    <property type="entry name" value="HisKA"/>
    <property type="match status" value="1"/>
</dbReference>
<feature type="transmembrane region" description="Helical" evidence="7">
    <location>
        <begin position="130"/>
        <end position="153"/>
    </location>
</feature>
<evidence type="ECO:0000256" key="1">
    <source>
        <dbReference type="ARBA" id="ARBA00000085"/>
    </source>
</evidence>
<gene>
    <name evidence="9" type="ORF">QJ521_04345</name>
</gene>
<dbReference type="InterPro" id="IPR036890">
    <property type="entry name" value="HATPase_C_sf"/>
</dbReference>
<keyword evidence="5 9" id="KW-0418">Kinase</keyword>
<dbReference type="SUPFAM" id="SSF55874">
    <property type="entry name" value="ATPase domain of HSP90 chaperone/DNA topoisomerase II/histidine kinase"/>
    <property type="match status" value="1"/>
</dbReference>
<keyword evidence="3" id="KW-0597">Phosphoprotein</keyword>
<dbReference type="InterPro" id="IPR036097">
    <property type="entry name" value="HisK_dim/P_sf"/>
</dbReference>
<organism evidence="9 10">
    <name type="scientific">Peloplasma aerotolerans</name>
    <dbReference type="NCBI Taxonomy" id="3044389"/>
    <lineage>
        <taxon>Bacteria</taxon>
        <taxon>Bacillati</taxon>
        <taxon>Mycoplasmatota</taxon>
        <taxon>Mollicutes</taxon>
        <taxon>Acholeplasmatales</taxon>
        <taxon>Acholeplasmataceae</taxon>
        <taxon>Peloplasma</taxon>
    </lineage>
</organism>
<comment type="caution">
    <text evidence="9">The sequence shown here is derived from an EMBL/GenBank/DDBJ whole genome shotgun (WGS) entry which is preliminary data.</text>
</comment>
<evidence type="ECO:0000256" key="5">
    <source>
        <dbReference type="ARBA" id="ARBA00022777"/>
    </source>
</evidence>
<evidence type="ECO:0000259" key="8">
    <source>
        <dbReference type="PROSITE" id="PS50109"/>
    </source>
</evidence>
<evidence type="ECO:0000256" key="7">
    <source>
        <dbReference type="SAM" id="Phobius"/>
    </source>
</evidence>
<dbReference type="GO" id="GO:0016036">
    <property type="term" value="P:cellular response to phosphate starvation"/>
    <property type="evidence" value="ECO:0007669"/>
    <property type="project" value="TreeGrafter"/>
</dbReference>
<dbReference type="EMBL" id="JASCXW010000010">
    <property type="protein sequence ID" value="MDI6452785.1"/>
    <property type="molecule type" value="Genomic_DNA"/>
</dbReference>
<evidence type="ECO:0000313" key="9">
    <source>
        <dbReference type="EMBL" id="MDI6452785.1"/>
    </source>
</evidence>